<dbReference type="Proteomes" id="UP000030663">
    <property type="component" value="Unassembled WGS sequence"/>
</dbReference>
<sequence>MHLAGCPLGHITCPNGMPLFSEEGQSVSKSNNLPYHSRTSTVLSSNFMSYQTEASLNKGYIGSRIQPSGWCSLQLTQSSSGTSSRWPMSPARDRCL</sequence>
<name>X0BAI1_FUSOX</name>
<evidence type="ECO:0000256" key="1">
    <source>
        <dbReference type="SAM" id="MobiDB-lite"/>
    </source>
</evidence>
<dbReference type="AlphaFoldDB" id="X0BAI1"/>
<keyword evidence="3" id="KW-1185">Reference proteome</keyword>
<evidence type="ECO:0000313" key="3">
    <source>
        <dbReference type="Proteomes" id="UP000030663"/>
    </source>
</evidence>
<evidence type="ECO:0000313" key="2">
    <source>
        <dbReference type="EMBL" id="EXK75828.1"/>
    </source>
</evidence>
<accession>X0BAI1</accession>
<dbReference type="HOGENOM" id="CLU_2359838_0_0_1"/>
<proteinExistence type="predicted"/>
<feature type="compositionally biased region" description="Low complexity" evidence="1">
    <location>
        <begin position="75"/>
        <end position="84"/>
    </location>
</feature>
<gene>
    <name evidence="2" type="ORF">FOQG_19408</name>
</gene>
<feature type="region of interest" description="Disordered" evidence="1">
    <location>
        <begin position="75"/>
        <end position="96"/>
    </location>
</feature>
<protein>
    <submittedName>
        <fullName evidence="2">Uncharacterized protein</fullName>
    </submittedName>
</protein>
<reference evidence="2 3" key="1">
    <citation type="submission" date="2011-11" db="EMBL/GenBank/DDBJ databases">
        <title>The Genome Sequence of Fusarium oxysporum PHW815.</title>
        <authorList>
            <consortium name="The Broad Institute Genome Sequencing Platform"/>
            <person name="Ma L.-J."/>
            <person name="Gale L.R."/>
            <person name="Schwartz D.C."/>
            <person name="Zhou S."/>
            <person name="Corby-Kistler H."/>
            <person name="Young S.K."/>
            <person name="Zeng Q."/>
            <person name="Gargeya S."/>
            <person name="Fitzgerald M."/>
            <person name="Haas B."/>
            <person name="Abouelleil A."/>
            <person name="Alvarado L."/>
            <person name="Arachchi H.M."/>
            <person name="Berlin A."/>
            <person name="Brown A."/>
            <person name="Chapman S.B."/>
            <person name="Chen Z."/>
            <person name="Dunbar C."/>
            <person name="Freedman E."/>
            <person name="Gearin G."/>
            <person name="Goldberg J."/>
            <person name="Griggs A."/>
            <person name="Gujja S."/>
            <person name="Heiman D."/>
            <person name="Howarth C."/>
            <person name="Larson L."/>
            <person name="Lui A."/>
            <person name="MacDonald P.J.P."/>
            <person name="Montmayeur A."/>
            <person name="Murphy C."/>
            <person name="Neiman D."/>
            <person name="Pearson M."/>
            <person name="Priest M."/>
            <person name="Roberts A."/>
            <person name="Saif S."/>
            <person name="Shea T."/>
            <person name="Shenoy N."/>
            <person name="Sisk P."/>
            <person name="Stolte C."/>
            <person name="Sykes S."/>
            <person name="Wortman J."/>
            <person name="Nusbaum C."/>
            <person name="Birren B."/>
        </authorList>
    </citation>
    <scope>NUCLEOTIDE SEQUENCE [LARGE SCALE GENOMIC DNA]</scope>
    <source>
        <strain evidence="2 3">54005</strain>
    </source>
</reference>
<organism evidence="2 3">
    <name type="scientific">Fusarium oxysporum f. sp. raphani 54005</name>
    <dbReference type="NCBI Taxonomy" id="1089458"/>
    <lineage>
        <taxon>Eukaryota</taxon>
        <taxon>Fungi</taxon>
        <taxon>Dikarya</taxon>
        <taxon>Ascomycota</taxon>
        <taxon>Pezizomycotina</taxon>
        <taxon>Sordariomycetes</taxon>
        <taxon>Hypocreomycetidae</taxon>
        <taxon>Hypocreales</taxon>
        <taxon>Nectriaceae</taxon>
        <taxon>Fusarium</taxon>
        <taxon>Fusarium oxysporum species complex</taxon>
    </lineage>
</organism>
<dbReference type="EMBL" id="KI979784">
    <property type="protein sequence ID" value="EXK75828.1"/>
    <property type="molecule type" value="Genomic_DNA"/>
</dbReference>